<protein>
    <submittedName>
        <fullName evidence="7">Antizyme inhibitor 2</fullName>
    </submittedName>
</protein>
<dbReference type="PROSITE" id="PS00878">
    <property type="entry name" value="ODR_DC_2_1"/>
    <property type="match status" value="1"/>
</dbReference>
<comment type="function">
    <text evidence="4">Catalyzes the first and rate-limiting step of polyamine biosynthesis that converts ornithine into putrescine, which is the precursor for the polyamines, spermidine and spermine. Polyamines are essential for cell proliferation and are implicated in cellular processes, ranging from DNA replication to apoptosis.</text>
</comment>
<proteinExistence type="inferred from homology"/>
<dbReference type="InterPro" id="IPR022653">
    <property type="entry name" value="De-COase2_pyr-phos_BS"/>
</dbReference>
<evidence type="ECO:0000313" key="8">
    <source>
        <dbReference type="Proteomes" id="UP000472273"/>
    </source>
</evidence>
<dbReference type="GO" id="GO:0005737">
    <property type="term" value="C:cytoplasm"/>
    <property type="evidence" value="ECO:0007669"/>
    <property type="project" value="TreeGrafter"/>
</dbReference>
<dbReference type="PRINTS" id="PR01182">
    <property type="entry name" value="ORNDCRBXLASE"/>
</dbReference>
<gene>
    <name evidence="7" type="primary">AZIN2</name>
</gene>
<dbReference type="InterPro" id="IPR022643">
    <property type="entry name" value="De-COase2_C"/>
</dbReference>
<dbReference type="Ensembl" id="ENSPTXT00000000948.1">
    <property type="protein sequence ID" value="ENSPTXP00000000917.1"/>
    <property type="gene ID" value="ENSPTXG00000000420.1"/>
</dbReference>
<dbReference type="InterPro" id="IPR002433">
    <property type="entry name" value="Orn_de-COase"/>
</dbReference>
<accession>A0A670XV71</accession>
<dbReference type="Gene3D" id="2.40.37.10">
    <property type="entry name" value="Lyase, Ornithine Decarboxylase, Chain A, domain 1"/>
    <property type="match status" value="1"/>
</dbReference>
<name>A0A670XV71_PSETE</name>
<dbReference type="SUPFAM" id="SSF51419">
    <property type="entry name" value="PLP-binding barrel"/>
    <property type="match status" value="1"/>
</dbReference>
<evidence type="ECO:0000259" key="6">
    <source>
        <dbReference type="Pfam" id="PF02784"/>
    </source>
</evidence>
<dbReference type="Pfam" id="PF00278">
    <property type="entry name" value="Orn_DAP_Arg_deC"/>
    <property type="match status" value="1"/>
</dbReference>
<sequence length="229" mass="24876">MTRYLDESDVMMVEEGFTTRDLLEITFPCHAHQATREAFFVANLEDVMKKHMRLLKALPRVKPVYPLKCNSSQGVVQMLAGLGAGFSCTNKTAAVINSALDLYFPEGCGVEILAELGRYYVHSAFTLVVNIIAKKEVPLDQLGSDEEDAKGKRSFVYHINDGVYGSLGSVIFSNTCPVPILPKVRRDASSTPTMGIGGRLCSPRCVCLSLSVSLPPPSLPLPVALVGIK</sequence>
<dbReference type="AlphaFoldDB" id="A0A670XV71"/>
<evidence type="ECO:0000256" key="3">
    <source>
        <dbReference type="ARBA" id="ARBA00023239"/>
    </source>
</evidence>
<reference evidence="7" key="2">
    <citation type="submission" date="2025-09" db="UniProtKB">
        <authorList>
            <consortium name="Ensembl"/>
        </authorList>
    </citation>
    <scope>IDENTIFICATION</scope>
</reference>
<feature type="domain" description="Orn/DAP/Arg decarboxylase 2 N-terminal" evidence="6">
    <location>
        <begin position="45"/>
        <end position="91"/>
    </location>
</feature>
<feature type="domain" description="Orn/DAP/Arg decarboxylase 2 C-terminal" evidence="5">
    <location>
        <begin position="120"/>
        <end position="203"/>
    </location>
</feature>
<dbReference type="InterPro" id="IPR009006">
    <property type="entry name" value="Ala_racemase/Decarboxylase_C"/>
</dbReference>
<dbReference type="PANTHER" id="PTHR11482">
    <property type="entry name" value="ARGININE/DIAMINOPIMELATE/ORNITHINE DECARBOXYLASE"/>
    <property type="match status" value="1"/>
</dbReference>
<keyword evidence="8" id="KW-1185">Reference proteome</keyword>
<evidence type="ECO:0000313" key="7">
    <source>
        <dbReference type="Ensembl" id="ENSPTXP00000000917.1"/>
    </source>
</evidence>
<dbReference type="Pfam" id="PF02784">
    <property type="entry name" value="Orn_Arg_deC_N"/>
    <property type="match status" value="1"/>
</dbReference>
<dbReference type="SUPFAM" id="SSF50621">
    <property type="entry name" value="Alanine racemase C-terminal domain-like"/>
    <property type="match status" value="1"/>
</dbReference>
<dbReference type="GO" id="GO:0016831">
    <property type="term" value="F:carboxy-lyase activity"/>
    <property type="evidence" value="ECO:0007669"/>
    <property type="project" value="UniProtKB-ARBA"/>
</dbReference>
<evidence type="ECO:0000256" key="2">
    <source>
        <dbReference type="ARBA" id="ARBA00023115"/>
    </source>
</evidence>
<comment type="similarity">
    <text evidence="1">Belongs to the Orn/Lys/Arg decarboxylase class-II family.</text>
</comment>
<evidence type="ECO:0000256" key="1">
    <source>
        <dbReference type="ARBA" id="ARBA00008872"/>
    </source>
</evidence>
<keyword evidence="2" id="KW-0620">Polyamine biosynthesis</keyword>
<evidence type="ECO:0000259" key="5">
    <source>
        <dbReference type="Pfam" id="PF00278"/>
    </source>
</evidence>
<dbReference type="Gene3D" id="3.20.20.10">
    <property type="entry name" value="Alanine racemase"/>
    <property type="match status" value="1"/>
</dbReference>
<evidence type="ECO:0000256" key="4">
    <source>
        <dbReference type="ARBA" id="ARBA00037173"/>
    </source>
</evidence>
<organism evidence="7 8">
    <name type="scientific">Pseudonaja textilis</name>
    <name type="common">Eastern brown snake</name>
    <dbReference type="NCBI Taxonomy" id="8673"/>
    <lineage>
        <taxon>Eukaryota</taxon>
        <taxon>Metazoa</taxon>
        <taxon>Chordata</taxon>
        <taxon>Craniata</taxon>
        <taxon>Vertebrata</taxon>
        <taxon>Euteleostomi</taxon>
        <taxon>Lepidosauria</taxon>
        <taxon>Squamata</taxon>
        <taxon>Bifurcata</taxon>
        <taxon>Unidentata</taxon>
        <taxon>Episquamata</taxon>
        <taxon>Toxicofera</taxon>
        <taxon>Serpentes</taxon>
        <taxon>Colubroidea</taxon>
        <taxon>Elapidae</taxon>
        <taxon>Hydrophiinae</taxon>
        <taxon>Pseudonaja</taxon>
    </lineage>
</organism>
<keyword evidence="3" id="KW-0456">Lyase</keyword>
<dbReference type="InterPro" id="IPR022644">
    <property type="entry name" value="De-COase2_N"/>
</dbReference>
<reference evidence="7" key="1">
    <citation type="submission" date="2025-08" db="UniProtKB">
        <authorList>
            <consortium name="Ensembl"/>
        </authorList>
    </citation>
    <scope>IDENTIFICATION</scope>
</reference>
<dbReference type="GO" id="GO:0033387">
    <property type="term" value="P:putrescine biosynthetic process from arginine, via ornithine"/>
    <property type="evidence" value="ECO:0007669"/>
    <property type="project" value="TreeGrafter"/>
</dbReference>
<dbReference type="PANTHER" id="PTHR11482:SF4">
    <property type="entry name" value="ANTIZYME INHIBITOR 2"/>
    <property type="match status" value="1"/>
</dbReference>
<dbReference type="Proteomes" id="UP000472273">
    <property type="component" value="Unplaced"/>
</dbReference>
<dbReference type="InterPro" id="IPR029066">
    <property type="entry name" value="PLP-binding_barrel"/>
</dbReference>
<dbReference type="GeneTree" id="ENSGT00950000182995"/>